<proteinExistence type="inferred from homology"/>
<dbReference type="RefSeq" id="WP_130413045.1">
    <property type="nucleotide sequence ID" value="NZ_SGWX01000001.1"/>
</dbReference>
<evidence type="ECO:0000313" key="9">
    <source>
        <dbReference type="Proteomes" id="UP000293852"/>
    </source>
</evidence>
<comment type="caution">
    <text evidence="8">The sequence shown here is derived from an EMBL/GenBank/DDBJ whole genome shotgun (WGS) entry which is preliminary data.</text>
</comment>
<comment type="subcellular location">
    <subcellularLocation>
        <location evidence="1">Cell membrane</location>
        <topology evidence="1">Multi-pass membrane protein</topology>
    </subcellularLocation>
</comment>
<feature type="transmembrane region" description="Helical" evidence="7">
    <location>
        <begin position="78"/>
        <end position="100"/>
    </location>
</feature>
<sequence>MDGLLDLSWLNGANVAVILFFVGLAGLVLRKNMMISVISVSIMNTAVILAFVTMGSSLDHVAPMSAQTVAGAADPVPQALMITTVVIGVAVQAVCLVLILNHYREHKTLDWDQAKAIREGRPTDGTTTAAP</sequence>
<dbReference type="InterPro" id="IPR039428">
    <property type="entry name" value="NUOK/Mnh_C1-like"/>
</dbReference>
<reference evidence="8 9" key="1">
    <citation type="submission" date="2019-02" db="EMBL/GenBank/DDBJ databases">
        <title>Sequencing the genomes of 1000 actinobacteria strains.</title>
        <authorList>
            <person name="Klenk H.-P."/>
        </authorList>
    </citation>
    <scope>NUCLEOTIDE SEQUENCE [LARGE SCALE GENOMIC DNA]</scope>
    <source>
        <strain evidence="8 9">DSM 16932</strain>
    </source>
</reference>
<feature type="transmembrane region" description="Helical" evidence="7">
    <location>
        <begin position="36"/>
        <end position="58"/>
    </location>
</feature>
<feature type="transmembrane region" description="Helical" evidence="7">
    <location>
        <begin position="12"/>
        <end position="29"/>
    </location>
</feature>
<dbReference type="EMBL" id="SGWX01000001">
    <property type="protein sequence ID" value="RZS60823.1"/>
    <property type="molecule type" value="Genomic_DNA"/>
</dbReference>
<keyword evidence="6 7" id="KW-0472">Membrane</keyword>
<dbReference type="Pfam" id="PF00420">
    <property type="entry name" value="Oxidored_q2"/>
    <property type="match status" value="1"/>
</dbReference>
<dbReference type="OrthoDB" id="9799219at2"/>
<protein>
    <submittedName>
        <fullName evidence="8">Multicomponent Na+:H+ antiporter subunit C</fullName>
    </submittedName>
</protein>
<evidence type="ECO:0000256" key="3">
    <source>
        <dbReference type="ARBA" id="ARBA00022475"/>
    </source>
</evidence>
<name>A0A4Q7M1J7_9MICO</name>
<evidence type="ECO:0000256" key="2">
    <source>
        <dbReference type="ARBA" id="ARBA00010388"/>
    </source>
</evidence>
<dbReference type="PANTHER" id="PTHR34583:SF2">
    <property type="entry name" value="ANTIPORTER SUBUNIT MNHC2-RELATED"/>
    <property type="match status" value="1"/>
</dbReference>
<accession>A0A4Q7M1J7</accession>
<keyword evidence="4 7" id="KW-0812">Transmembrane</keyword>
<dbReference type="AlphaFoldDB" id="A0A4Q7M1J7"/>
<evidence type="ECO:0000313" key="8">
    <source>
        <dbReference type="EMBL" id="RZS60823.1"/>
    </source>
</evidence>
<evidence type="ECO:0000256" key="4">
    <source>
        <dbReference type="ARBA" id="ARBA00022692"/>
    </source>
</evidence>
<evidence type="ECO:0000256" key="7">
    <source>
        <dbReference type="SAM" id="Phobius"/>
    </source>
</evidence>
<dbReference type="Gene3D" id="1.10.287.3510">
    <property type="match status" value="1"/>
</dbReference>
<dbReference type="InterPro" id="IPR050601">
    <property type="entry name" value="CPA3_antiporter_subunitC"/>
</dbReference>
<gene>
    <name evidence="8" type="ORF">EV386_1103</name>
</gene>
<comment type="similarity">
    <text evidence="2">Belongs to the CPA3 antiporters (TC 2.A.63) subunit C family.</text>
</comment>
<keyword evidence="5 7" id="KW-1133">Transmembrane helix</keyword>
<evidence type="ECO:0000256" key="1">
    <source>
        <dbReference type="ARBA" id="ARBA00004651"/>
    </source>
</evidence>
<evidence type="ECO:0000256" key="6">
    <source>
        <dbReference type="ARBA" id="ARBA00023136"/>
    </source>
</evidence>
<dbReference type="GO" id="GO:0005886">
    <property type="term" value="C:plasma membrane"/>
    <property type="evidence" value="ECO:0007669"/>
    <property type="project" value="UniProtKB-SubCell"/>
</dbReference>
<keyword evidence="9" id="KW-1185">Reference proteome</keyword>
<dbReference type="PANTHER" id="PTHR34583">
    <property type="entry name" value="ANTIPORTER SUBUNIT MNHC2-RELATED"/>
    <property type="match status" value="1"/>
</dbReference>
<evidence type="ECO:0000256" key="5">
    <source>
        <dbReference type="ARBA" id="ARBA00022989"/>
    </source>
</evidence>
<organism evidence="8 9">
    <name type="scientific">Xylanimonas ulmi</name>
    <dbReference type="NCBI Taxonomy" id="228973"/>
    <lineage>
        <taxon>Bacteria</taxon>
        <taxon>Bacillati</taxon>
        <taxon>Actinomycetota</taxon>
        <taxon>Actinomycetes</taxon>
        <taxon>Micrococcales</taxon>
        <taxon>Promicromonosporaceae</taxon>
        <taxon>Xylanimonas</taxon>
    </lineage>
</organism>
<dbReference type="Proteomes" id="UP000293852">
    <property type="component" value="Unassembled WGS sequence"/>
</dbReference>
<keyword evidence="3" id="KW-1003">Cell membrane</keyword>